<dbReference type="Proteomes" id="UP000238348">
    <property type="component" value="Chromosome"/>
</dbReference>
<organism evidence="2 3">
    <name type="scientific">Sorangium cellulosum</name>
    <name type="common">Polyangium cellulosum</name>
    <dbReference type="NCBI Taxonomy" id="56"/>
    <lineage>
        <taxon>Bacteria</taxon>
        <taxon>Pseudomonadati</taxon>
        <taxon>Myxococcota</taxon>
        <taxon>Polyangia</taxon>
        <taxon>Polyangiales</taxon>
        <taxon>Polyangiaceae</taxon>
        <taxon>Sorangium</taxon>
    </lineage>
</organism>
<dbReference type="Gene3D" id="1.20.1720.10">
    <property type="entry name" value="Multidrug resistance protein D"/>
    <property type="match status" value="1"/>
</dbReference>
<keyword evidence="1" id="KW-0812">Transmembrane</keyword>
<feature type="transmembrane region" description="Helical" evidence="1">
    <location>
        <begin position="12"/>
        <end position="30"/>
    </location>
</feature>
<reference evidence="2 3" key="1">
    <citation type="submission" date="2015-09" db="EMBL/GenBank/DDBJ databases">
        <title>Sorangium comparison.</title>
        <authorList>
            <person name="Zaburannyi N."/>
            <person name="Bunk B."/>
            <person name="Overmann J."/>
            <person name="Mueller R."/>
        </authorList>
    </citation>
    <scope>NUCLEOTIDE SEQUENCE [LARGE SCALE GENOMIC DNA]</scope>
    <source>
        <strain evidence="2 3">So ce26</strain>
    </source>
</reference>
<dbReference type="EMBL" id="CP012673">
    <property type="protein sequence ID" value="AUX47192.1"/>
    <property type="molecule type" value="Genomic_DNA"/>
</dbReference>
<keyword evidence="1" id="KW-1133">Transmembrane helix</keyword>
<evidence type="ECO:0000256" key="1">
    <source>
        <dbReference type="SAM" id="Phobius"/>
    </source>
</evidence>
<dbReference type="RefSeq" id="WP_159397831.1">
    <property type="nucleotide sequence ID" value="NZ_CP012673.1"/>
</dbReference>
<dbReference type="AlphaFoldDB" id="A0A2L0F6N6"/>
<accession>A0A2L0F6N6</accession>
<name>A0A2L0F6N6_SORCE</name>
<gene>
    <name evidence="2" type="ORF">SOCE26_087040</name>
</gene>
<evidence type="ECO:0000313" key="2">
    <source>
        <dbReference type="EMBL" id="AUX47192.1"/>
    </source>
</evidence>
<protein>
    <recommendedName>
        <fullName evidence="4">Major facilitator superfamily (MFS) profile domain-containing protein</fullName>
    </recommendedName>
</protein>
<evidence type="ECO:0000313" key="3">
    <source>
        <dbReference type="Proteomes" id="UP000238348"/>
    </source>
</evidence>
<evidence type="ECO:0008006" key="4">
    <source>
        <dbReference type="Google" id="ProtNLM"/>
    </source>
</evidence>
<sequence>MTASPTSTRKSPGFLALILGALTALGPLSIDMYLPSLPALQRELGPARWASSSSPSR</sequence>
<proteinExistence type="predicted"/>
<keyword evidence="1" id="KW-0472">Membrane</keyword>